<name>A0A1G8PI76_9MICC</name>
<dbReference type="Proteomes" id="UP000182130">
    <property type="component" value="Unassembled WGS sequence"/>
</dbReference>
<dbReference type="NCBIfam" id="NF040713">
    <property type="entry name" value="ZapE"/>
    <property type="match status" value="1"/>
</dbReference>
<proteinExistence type="predicted"/>
<keyword evidence="2" id="KW-0067">ATP-binding</keyword>
<organism evidence="3 4">
    <name type="scientific">Arthrobacter cupressi</name>
    <dbReference type="NCBI Taxonomy" id="1045773"/>
    <lineage>
        <taxon>Bacteria</taxon>
        <taxon>Bacillati</taxon>
        <taxon>Actinomycetota</taxon>
        <taxon>Actinomycetes</taxon>
        <taxon>Micrococcales</taxon>
        <taxon>Micrococcaceae</taxon>
        <taxon>Arthrobacter</taxon>
    </lineage>
</organism>
<dbReference type="InterPro" id="IPR005654">
    <property type="entry name" value="ATPase_AFG1-like"/>
</dbReference>
<dbReference type="GO" id="GO:0005737">
    <property type="term" value="C:cytoplasm"/>
    <property type="evidence" value="ECO:0007669"/>
    <property type="project" value="TreeGrafter"/>
</dbReference>
<evidence type="ECO:0000313" key="3">
    <source>
        <dbReference type="EMBL" id="SDI92147.1"/>
    </source>
</evidence>
<dbReference type="EMBL" id="FNEI01000005">
    <property type="protein sequence ID" value="SDI92147.1"/>
    <property type="molecule type" value="Genomic_DNA"/>
</dbReference>
<dbReference type="PANTHER" id="PTHR12169">
    <property type="entry name" value="ATPASE N2B"/>
    <property type="match status" value="1"/>
</dbReference>
<keyword evidence="1" id="KW-0547">Nucleotide-binding</keyword>
<keyword evidence="3" id="KW-0132">Cell division</keyword>
<dbReference type="Gene3D" id="3.40.50.300">
    <property type="entry name" value="P-loop containing nucleotide triphosphate hydrolases"/>
    <property type="match status" value="1"/>
</dbReference>
<gene>
    <name evidence="3" type="ORF">SAMN05216555_105186</name>
</gene>
<dbReference type="GO" id="GO:0051301">
    <property type="term" value="P:cell division"/>
    <property type="evidence" value="ECO:0007669"/>
    <property type="project" value="UniProtKB-KW"/>
</dbReference>
<dbReference type="GO" id="GO:0016887">
    <property type="term" value="F:ATP hydrolysis activity"/>
    <property type="evidence" value="ECO:0007669"/>
    <property type="project" value="InterPro"/>
</dbReference>
<accession>A0A1G8PI76</accession>
<dbReference type="GO" id="GO:0032153">
    <property type="term" value="C:cell division site"/>
    <property type="evidence" value="ECO:0007669"/>
    <property type="project" value="TreeGrafter"/>
</dbReference>
<keyword evidence="3" id="KW-0131">Cell cycle</keyword>
<dbReference type="SUPFAM" id="SSF52540">
    <property type="entry name" value="P-loop containing nucleoside triphosphate hydrolases"/>
    <property type="match status" value="1"/>
</dbReference>
<reference evidence="4" key="1">
    <citation type="submission" date="2016-10" db="EMBL/GenBank/DDBJ databases">
        <authorList>
            <person name="Varghese N."/>
            <person name="Submissions S."/>
        </authorList>
    </citation>
    <scope>NUCLEOTIDE SEQUENCE [LARGE SCALE GENOMIC DNA]</scope>
    <source>
        <strain evidence="4">CGMCC 1.10783</strain>
    </source>
</reference>
<evidence type="ECO:0000256" key="1">
    <source>
        <dbReference type="ARBA" id="ARBA00022741"/>
    </source>
</evidence>
<dbReference type="Pfam" id="PF03969">
    <property type="entry name" value="AFG1_ATPase"/>
    <property type="match status" value="1"/>
</dbReference>
<keyword evidence="4" id="KW-1185">Reference proteome</keyword>
<dbReference type="InterPro" id="IPR027417">
    <property type="entry name" value="P-loop_NTPase"/>
</dbReference>
<dbReference type="PANTHER" id="PTHR12169:SF6">
    <property type="entry name" value="AFG1-LIKE ATPASE"/>
    <property type="match status" value="1"/>
</dbReference>
<evidence type="ECO:0000256" key="2">
    <source>
        <dbReference type="ARBA" id="ARBA00022840"/>
    </source>
</evidence>
<sequence>MTLAPAGVLLMAGIEAEAAAAGFALETSQAAAARRLCELGAAVGHAQGTPLRSFPPRLRRREAPRSVYLHGPVGRGKSWVMDSFYRQLPGRKRRVHFHDFFRKLHAGVRTAAVSGSNGTAVQQAVDWLLAGIDVLCFDEFHVHDVGDGMFIARLLRTAAERRVPLVVTSNYPPEQLLPNPLWHDHFVPTIAVIKEMMDIVEINGSTDFRRHPAVPGNDGGAKDGFRRGRVISPGTPQQLGAFGLFPPPPSERRTLVPTTQPLTVKAAGDVLWVAFAELCGGLMSTADYLALSAEYGVWVVDGVPSPGHESAEGSAAAWQRFSNAVDVLYDEDVTLFLVGRGPLDWDAGGGPGSTLPVDMARIASRLSLLERVVPAAGTPDDEAADFEETRGS</sequence>
<dbReference type="RefSeq" id="WP_245679806.1">
    <property type="nucleotide sequence ID" value="NZ_FNEI01000005.1"/>
</dbReference>
<dbReference type="AlphaFoldDB" id="A0A1G8PI76"/>
<dbReference type="GO" id="GO:0005524">
    <property type="term" value="F:ATP binding"/>
    <property type="evidence" value="ECO:0007669"/>
    <property type="project" value="UniProtKB-KW"/>
</dbReference>
<evidence type="ECO:0000313" key="4">
    <source>
        <dbReference type="Proteomes" id="UP000182130"/>
    </source>
</evidence>
<dbReference type="STRING" id="1045773.SAMN05216555_105186"/>
<protein>
    <submittedName>
        <fullName evidence="3">Cell division protein ZapE</fullName>
    </submittedName>
</protein>